<name>A0A0L6UTR1_9BASI</name>
<dbReference type="AlphaFoldDB" id="A0A0L6UTR1"/>
<dbReference type="VEuPathDB" id="FungiDB:VP01_3781g1"/>
<gene>
    <name evidence="1" type="ORF">VP01_3781g1</name>
</gene>
<organism evidence="1 2">
    <name type="scientific">Puccinia sorghi</name>
    <dbReference type="NCBI Taxonomy" id="27349"/>
    <lineage>
        <taxon>Eukaryota</taxon>
        <taxon>Fungi</taxon>
        <taxon>Dikarya</taxon>
        <taxon>Basidiomycota</taxon>
        <taxon>Pucciniomycotina</taxon>
        <taxon>Pucciniomycetes</taxon>
        <taxon>Pucciniales</taxon>
        <taxon>Pucciniaceae</taxon>
        <taxon>Puccinia</taxon>
    </lineage>
</organism>
<accession>A0A0L6UTR1</accession>
<proteinExistence type="predicted"/>
<dbReference type="Proteomes" id="UP000037035">
    <property type="component" value="Unassembled WGS sequence"/>
</dbReference>
<reference evidence="1 2" key="1">
    <citation type="submission" date="2015-08" db="EMBL/GenBank/DDBJ databases">
        <title>Next Generation Sequencing and Analysis of the Genome of Puccinia sorghi L Schw, the Causal Agent of Maize Common Rust.</title>
        <authorList>
            <person name="Rochi L."/>
            <person name="Burguener G."/>
            <person name="Darino M."/>
            <person name="Turjanski A."/>
            <person name="Kreff E."/>
            <person name="Dieguez M.J."/>
            <person name="Sacco F."/>
        </authorList>
    </citation>
    <scope>NUCLEOTIDE SEQUENCE [LARGE SCALE GENOMIC DNA]</scope>
    <source>
        <strain evidence="1 2">RO10H11247</strain>
    </source>
</reference>
<keyword evidence="2" id="KW-1185">Reference proteome</keyword>
<sequence>MSSLLHSGKVKLWLQIKRRADSNQNFNNSKQNIQNLFLGCNKSSERECLLEELEKLLTVTLIFTTGGFCFHSVNRCEQPTNPKYGCEWRLNPVSGAERGVNRKPHLELGDFKPLLMGSIFDDPLSRGINSHPPQKVVWMHPNRGWITSLNKACFSFRNFTRKFQASSSIINAQNPQSTYNQPDGIKVVKKSVQAKEISKKNLNIFKHNKKQGMDLLLMHNIAHKYFIQNKRRIMIDLECKDKEVEDKIESTNQIQGLNNAGGVELLKADLPDQLSKNNNGSSLPSDLDILGSFNNTSLDFMCFFISLLLSFDIFFNECKNKIAATGFFFLFVWIKKNGRITIWIGVVDPFKQTPESPIYGEYLKERRTFKSFNNLGVPKLTFLSCHSLENNFGTLFLSLVLPRSSATSQCSRLKTKIDLLESFENLLFIICRARGTRKDFAQHHYVLKI</sequence>
<protein>
    <submittedName>
        <fullName evidence="1">Uncharacterized protein</fullName>
    </submittedName>
</protein>
<dbReference type="EMBL" id="LAVV01008814">
    <property type="protein sequence ID" value="KNZ51859.1"/>
    <property type="molecule type" value="Genomic_DNA"/>
</dbReference>
<comment type="caution">
    <text evidence="1">The sequence shown here is derived from an EMBL/GenBank/DDBJ whole genome shotgun (WGS) entry which is preliminary data.</text>
</comment>
<evidence type="ECO:0000313" key="2">
    <source>
        <dbReference type="Proteomes" id="UP000037035"/>
    </source>
</evidence>
<evidence type="ECO:0000313" key="1">
    <source>
        <dbReference type="EMBL" id="KNZ51859.1"/>
    </source>
</evidence>